<dbReference type="AlphaFoldDB" id="A0A8J5C9P8"/>
<name>A0A8J5C9P8_CLAMG</name>
<dbReference type="Proteomes" id="UP000727407">
    <property type="component" value="Unassembled WGS sequence"/>
</dbReference>
<gene>
    <name evidence="1" type="ORF">DAT39_000375</name>
</gene>
<reference evidence="1" key="1">
    <citation type="submission" date="2020-07" db="EMBL/GenBank/DDBJ databases">
        <title>Clarias magur genome sequencing, assembly and annotation.</title>
        <authorList>
            <person name="Kushwaha B."/>
            <person name="Kumar R."/>
            <person name="Das P."/>
            <person name="Joshi C.G."/>
            <person name="Kumar D."/>
            <person name="Nagpure N.S."/>
            <person name="Pandey M."/>
            <person name="Agarwal S."/>
            <person name="Srivastava S."/>
            <person name="Singh M."/>
            <person name="Sahoo L."/>
            <person name="Jayasankar P."/>
            <person name="Meher P.K."/>
            <person name="Koringa P.G."/>
            <person name="Iquebal M.A."/>
            <person name="Das S.P."/>
            <person name="Bit A."/>
            <person name="Patnaik S."/>
            <person name="Patel N."/>
            <person name="Shah T.M."/>
            <person name="Hinsu A."/>
            <person name="Jena J.K."/>
        </authorList>
    </citation>
    <scope>NUCLEOTIDE SEQUENCE</scope>
    <source>
        <strain evidence="1">CIFAMagur01</strain>
        <tissue evidence="1">Testis</tissue>
    </source>
</reference>
<organism evidence="1 2">
    <name type="scientific">Clarias magur</name>
    <name type="common">Asian catfish</name>
    <name type="synonym">Macropteronotus magur</name>
    <dbReference type="NCBI Taxonomy" id="1594786"/>
    <lineage>
        <taxon>Eukaryota</taxon>
        <taxon>Metazoa</taxon>
        <taxon>Chordata</taxon>
        <taxon>Craniata</taxon>
        <taxon>Vertebrata</taxon>
        <taxon>Euteleostomi</taxon>
        <taxon>Actinopterygii</taxon>
        <taxon>Neopterygii</taxon>
        <taxon>Teleostei</taxon>
        <taxon>Ostariophysi</taxon>
        <taxon>Siluriformes</taxon>
        <taxon>Clariidae</taxon>
        <taxon>Clarias</taxon>
    </lineage>
</organism>
<dbReference type="EMBL" id="QNUK01000001">
    <property type="protein sequence ID" value="KAF5910089.1"/>
    <property type="molecule type" value="Genomic_DNA"/>
</dbReference>
<keyword evidence="2" id="KW-1185">Reference proteome</keyword>
<evidence type="ECO:0000313" key="1">
    <source>
        <dbReference type="EMBL" id="KAF5910089.1"/>
    </source>
</evidence>
<protein>
    <submittedName>
        <fullName evidence="1">Uncharacterized protein</fullName>
    </submittedName>
</protein>
<evidence type="ECO:0000313" key="2">
    <source>
        <dbReference type="Proteomes" id="UP000727407"/>
    </source>
</evidence>
<accession>A0A8J5C9P8</accession>
<sequence length="119" mass="13558">MSQQWIGTDLSRGHSQRTETNGKHLKAFAVAQYCHWSGQCYITHQTVLNCVTPPRGTGLKCAQTRINSLFSKRSPINNRKRVQTSLLQNTHRKRDPAAPNTHVLTYTLSFYPQSSRCSR</sequence>
<proteinExistence type="predicted"/>
<comment type="caution">
    <text evidence="1">The sequence shown here is derived from an EMBL/GenBank/DDBJ whole genome shotgun (WGS) entry which is preliminary data.</text>
</comment>